<dbReference type="InterPro" id="IPR039646">
    <property type="entry name" value="ZNHIT2"/>
</dbReference>
<evidence type="ECO:0000259" key="3">
    <source>
        <dbReference type="PROSITE" id="PS51083"/>
    </source>
</evidence>
<gene>
    <name evidence="4" type="ORF">CAMP_LOCUS9314</name>
</gene>
<keyword evidence="1" id="KW-0479">Metal-binding</keyword>
<evidence type="ECO:0000256" key="1">
    <source>
        <dbReference type="PROSITE-ProRule" id="PRU00453"/>
    </source>
</evidence>
<dbReference type="Pfam" id="PF04438">
    <property type="entry name" value="zf-HIT"/>
    <property type="match status" value="1"/>
</dbReference>
<protein>
    <recommendedName>
        <fullName evidence="3">HIT-type domain-containing protein</fullName>
    </recommendedName>
</protein>
<dbReference type="CDD" id="cd23024">
    <property type="entry name" value="zf-HIT_ZNHIT2-3"/>
    <property type="match status" value="1"/>
</dbReference>
<feature type="compositionally biased region" description="Acidic residues" evidence="2">
    <location>
        <begin position="82"/>
        <end position="102"/>
    </location>
</feature>
<proteinExistence type="predicted"/>
<keyword evidence="1" id="KW-0862">Zinc</keyword>
<sequence length="181" mass="20783">MSSFIACGVCGIEKKEQYTCPKCQFRYCSIRCYRAEKHAECSESFYQEHVKRELSGQKFDQTANTEEYKEKMQKFLNGDWSGIEEEGEPLDSDDDLEPGNEETWEKEHDEGLKKTVQGTIDDYELDDGEIERRMVALGLSDDIDELLNSLTPEEREAFRQLAGEMQEEELGLNQSCFSGAS</sequence>
<feature type="domain" description="HIT-type" evidence="3">
    <location>
        <begin position="7"/>
        <end position="41"/>
    </location>
</feature>
<dbReference type="OrthoDB" id="5994at2759"/>
<dbReference type="GO" id="GO:0008270">
    <property type="term" value="F:zinc ion binding"/>
    <property type="evidence" value="ECO:0007669"/>
    <property type="project" value="UniProtKB-UniRule"/>
</dbReference>
<dbReference type="SUPFAM" id="SSF144232">
    <property type="entry name" value="HIT/MYND zinc finger-like"/>
    <property type="match status" value="1"/>
</dbReference>
<accession>A0A9P1N0Q3</accession>
<dbReference type="InterPro" id="IPR007529">
    <property type="entry name" value="Znf_HIT"/>
</dbReference>
<organism evidence="4 5">
    <name type="scientific">Caenorhabditis angaria</name>
    <dbReference type="NCBI Taxonomy" id="860376"/>
    <lineage>
        <taxon>Eukaryota</taxon>
        <taxon>Metazoa</taxon>
        <taxon>Ecdysozoa</taxon>
        <taxon>Nematoda</taxon>
        <taxon>Chromadorea</taxon>
        <taxon>Rhabditida</taxon>
        <taxon>Rhabditina</taxon>
        <taxon>Rhabditomorpha</taxon>
        <taxon>Rhabditoidea</taxon>
        <taxon>Rhabditidae</taxon>
        <taxon>Peloderinae</taxon>
        <taxon>Caenorhabditis</taxon>
    </lineage>
</organism>
<dbReference type="PROSITE" id="PS51083">
    <property type="entry name" value="ZF_HIT"/>
    <property type="match status" value="1"/>
</dbReference>
<comment type="caution">
    <text evidence="4">The sequence shown here is derived from an EMBL/GenBank/DDBJ whole genome shotgun (WGS) entry which is preliminary data.</text>
</comment>
<evidence type="ECO:0000313" key="5">
    <source>
        <dbReference type="Proteomes" id="UP001152747"/>
    </source>
</evidence>
<dbReference type="EMBL" id="CANHGI010000003">
    <property type="protein sequence ID" value="CAI5446677.1"/>
    <property type="molecule type" value="Genomic_DNA"/>
</dbReference>
<dbReference type="Gene3D" id="3.30.60.190">
    <property type="match status" value="1"/>
</dbReference>
<dbReference type="AlphaFoldDB" id="A0A9P1N0Q3"/>
<evidence type="ECO:0000313" key="4">
    <source>
        <dbReference type="EMBL" id="CAI5446677.1"/>
    </source>
</evidence>
<evidence type="ECO:0000256" key="2">
    <source>
        <dbReference type="SAM" id="MobiDB-lite"/>
    </source>
</evidence>
<dbReference type="PANTHER" id="PTHR15555">
    <property type="entry name" value="ZINC FINGER HIT DOMAIN CONTAINING PROTEIN 2 PROTEIN FON -RELATED"/>
    <property type="match status" value="1"/>
</dbReference>
<dbReference type="PANTHER" id="PTHR15555:SF0">
    <property type="entry name" value="ZINC FINGER HIT DOMAIN-CONTAINING PROTEIN 2"/>
    <property type="match status" value="1"/>
</dbReference>
<keyword evidence="5" id="KW-1185">Reference proteome</keyword>
<name>A0A9P1N0Q3_9PELO</name>
<keyword evidence="1" id="KW-0863">Zinc-finger</keyword>
<feature type="region of interest" description="Disordered" evidence="2">
    <location>
        <begin position="80"/>
        <end position="111"/>
    </location>
</feature>
<dbReference type="Proteomes" id="UP001152747">
    <property type="component" value="Unassembled WGS sequence"/>
</dbReference>
<reference evidence="4" key="1">
    <citation type="submission" date="2022-11" db="EMBL/GenBank/DDBJ databases">
        <authorList>
            <person name="Kikuchi T."/>
        </authorList>
    </citation>
    <scope>NUCLEOTIDE SEQUENCE</scope>
    <source>
        <strain evidence="4">PS1010</strain>
    </source>
</reference>